<dbReference type="RefSeq" id="WP_321552032.1">
    <property type="nucleotide sequence ID" value="NZ_JAXIVS010000033.1"/>
</dbReference>
<dbReference type="Proteomes" id="UP001291309">
    <property type="component" value="Unassembled WGS sequence"/>
</dbReference>
<protein>
    <submittedName>
        <fullName evidence="4">Helix-turn-helix transcriptional regulator</fullName>
    </submittedName>
</protein>
<dbReference type="EMBL" id="JAXIVS010000033">
    <property type="protein sequence ID" value="MDY7233322.1"/>
    <property type="molecule type" value="Genomic_DNA"/>
</dbReference>
<evidence type="ECO:0000256" key="1">
    <source>
        <dbReference type="ARBA" id="ARBA00023125"/>
    </source>
</evidence>
<dbReference type="PROSITE" id="PS50943">
    <property type="entry name" value="HTH_CROC1"/>
    <property type="match status" value="1"/>
</dbReference>
<evidence type="ECO:0000313" key="4">
    <source>
        <dbReference type="EMBL" id="MDY7233322.1"/>
    </source>
</evidence>
<feature type="compositionally biased region" description="Basic residues" evidence="2">
    <location>
        <begin position="13"/>
        <end position="27"/>
    </location>
</feature>
<feature type="region of interest" description="Disordered" evidence="2">
    <location>
        <begin position="1"/>
        <end position="30"/>
    </location>
</feature>
<keyword evidence="5" id="KW-1185">Reference proteome</keyword>
<dbReference type="PANTHER" id="PTHR46797">
    <property type="entry name" value="HTH-TYPE TRANSCRIPTIONAL REGULATOR"/>
    <property type="match status" value="1"/>
</dbReference>
<sequence>MPRATAKTPAAAHSRRPTARGRKRPSPPRHIEIRQSRLASTIGAVAKQARTRAGLTQADVAAALGTHPEVYGRMERGEVMPSVPTLMRMCLTLGCGPHELMGFAEVEPGQSVPGAHAVLPGLNDTPEKRRLLRRLARLDSPRIKTLARLVALLLPGR</sequence>
<evidence type="ECO:0000313" key="5">
    <source>
        <dbReference type="Proteomes" id="UP001291309"/>
    </source>
</evidence>
<keyword evidence="1" id="KW-0238">DNA-binding</keyword>
<proteinExistence type="predicted"/>
<dbReference type="CDD" id="cd00093">
    <property type="entry name" value="HTH_XRE"/>
    <property type="match status" value="1"/>
</dbReference>
<dbReference type="PANTHER" id="PTHR46797:SF1">
    <property type="entry name" value="METHYLPHOSPHONATE SYNTHASE"/>
    <property type="match status" value="1"/>
</dbReference>
<evidence type="ECO:0000256" key="2">
    <source>
        <dbReference type="SAM" id="MobiDB-lite"/>
    </source>
</evidence>
<dbReference type="InterPro" id="IPR050807">
    <property type="entry name" value="TransReg_Diox_bact_type"/>
</dbReference>
<feature type="domain" description="HTH cro/C1-type" evidence="3">
    <location>
        <begin position="47"/>
        <end position="100"/>
    </location>
</feature>
<dbReference type="SMART" id="SM00530">
    <property type="entry name" value="HTH_XRE"/>
    <property type="match status" value="1"/>
</dbReference>
<evidence type="ECO:0000259" key="3">
    <source>
        <dbReference type="PROSITE" id="PS50943"/>
    </source>
</evidence>
<dbReference type="Gene3D" id="1.10.260.40">
    <property type="entry name" value="lambda repressor-like DNA-binding domains"/>
    <property type="match status" value="1"/>
</dbReference>
<name>A0ABU5HKH6_9BACT</name>
<accession>A0ABU5HKH6</accession>
<reference evidence="4 5" key="1">
    <citation type="submission" date="2023-12" db="EMBL/GenBank/DDBJ databases">
        <title>the genome sequence of Hyalangium sp. s54d21.</title>
        <authorList>
            <person name="Zhang X."/>
        </authorList>
    </citation>
    <scope>NUCLEOTIDE SEQUENCE [LARGE SCALE GENOMIC DNA]</scope>
    <source>
        <strain evidence="5">s54d21</strain>
    </source>
</reference>
<gene>
    <name evidence="4" type="ORF">SYV04_43445</name>
</gene>
<dbReference type="InterPro" id="IPR010982">
    <property type="entry name" value="Lambda_DNA-bd_dom_sf"/>
</dbReference>
<organism evidence="4 5">
    <name type="scientific">Hyalangium rubrum</name>
    <dbReference type="NCBI Taxonomy" id="3103134"/>
    <lineage>
        <taxon>Bacteria</taxon>
        <taxon>Pseudomonadati</taxon>
        <taxon>Myxococcota</taxon>
        <taxon>Myxococcia</taxon>
        <taxon>Myxococcales</taxon>
        <taxon>Cystobacterineae</taxon>
        <taxon>Archangiaceae</taxon>
        <taxon>Hyalangium</taxon>
    </lineage>
</organism>
<dbReference type="InterPro" id="IPR001387">
    <property type="entry name" value="Cro/C1-type_HTH"/>
</dbReference>
<dbReference type="SUPFAM" id="SSF47413">
    <property type="entry name" value="lambda repressor-like DNA-binding domains"/>
    <property type="match status" value="1"/>
</dbReference>
<dbReference type="Pfam" id="PF01381">
    <property type="entry name" value="HTH_3"/>
    <property type="match status" value="1"/>
</dbReference>
<comment type="caution">
    <text evidence="4">The sequence shown here is derived from an EMBL/GenBank/DDBJ whole genome shotgun (WGS) entry which is preliminary data.</text>
</comment>